<accession>A0ABQ7K3R3</accession>
<protein>
    <submittedName>
        <fullName evidence="3">Uncharacterized protein</fullName>
    </submittedName>
</protein>
<keyword evidence="4" id="KW-1185">Reference proteome</keyword>
<dbReference type="Proteomes" id="UP001194696">
    <property type="component" value="Unassembled WGS sequence"/>
</dbReference>
<dbReference type="EMBL" id="JAAAIM010000309">
    <property type="protein sequence ID" value="KAG0290134.1"/>
    <property type="molecule type" value="Genomic_DNA"/>
</dbReference>
<organism evidence="3 4">
    <name type="scientific">Linnemannia gamsii</name>
    <dbReference type="NCBI Taxonomy" id="64522"/>
    <lineage>
        <taxon>Eukaryota</taxon>
        <taxon>Fungi</taxon>
        <taxon>Fungi incertae sedis</taxon>
        <taxon>Mucoromycota</taxon>
        <taxon>Mortierellomycotina</taxon>
        <taxon>Mortierellomycetes</taxon>
        <taxon>Mortierellales</taxon>
        <taxon>Mortierellaceae</taxon>
        <taxon>Linnemannia</taxon>
    </lineage>
</organism>
<feature type="compositionally biased region" description="Pro residues" evidence="1">
    <location>
        <begin position="139"/>
        <end position="150"/>
    </location>
</feature>
<keyword evidence="2" id="KW-0732">Signal</keyword>
<reference evidence="3 4" key="1">
    <citation type="journal article" date="2020" name="Fungal Divers.">
        <title>Resolving the Mortierellaceae phylogeny through synthesis of multi-gene phylogenetics and phylogenomics.</title>
        <authorList>
            <person name="Vandepol N."/>
            <person name="Liber J."/>
            <person name="Desiro A."/>
            <person name="Na H."/>
            <person name="Kennedy M."/>
            <person name="Barry K."/>
            <person name="Grigoriev I.V."/>
            <person name="Miller A.N."/>
            <person name="O'Donnell K."/>
            <person name="Stajich J.E."/>
            <person name="Bonito G."/>
        </authorList>
    </citation>
    <scope>NUCLEOTIDE SEQUENCE [LARGE SCALE GENOMIC DNA]</scope>
    <source>
        <strain evidence="3 4">AD045</strain>
    </source>
</reference>
<feature type="signal peptide" evidence="2">
    <location>
        <begin position="1"/>
        <end position="21"/>
    </location>
</feature>
<evidence type="ECO:0000256" key="2">
    <source>
        <dbReference type="SAM" id="SignalP"/>
    </source>
</evidence>
<feature type="compositionally biased region" description="Low complexity" evidence="1">
    <location>
        <begin position="116"/>
        <end position="138"/>
    </location>
</feature>
<proteinExistence type="predicted"/>
<name>A0ABQ7K3R3_9FUNG</name>
<comment type="caution">
    <text evidence="3">The sequence shown here is derived from an EMBL/GenBank/DDBJ whole genome shotgun (WGS) entry which is preliminary data.</text>
</comment>
<evidence type="ECO:0000313" key="3">
    <source>
        <dbReference type="EMBL" id="KAG0290134.1"/>
    </source>
</evidence>
<feature type="chain" id="PRO_5046182289" evidence="2">
    <location>
        <begin position="22"/>
        <end position="189"/>
    </location>
</feature>
<evidence type="ECO:0000256" key="1">
    <source>
        <dbReference type="SAM" id="MobiDB-lite"/>
    </source>
</evidence>
<feature type="compositionally biased region" description="Polar residues" evidence="1">
    <location>
        <begin position="153"/>
        <end position="170"/>
    </location>
</feature>
<evidence type="ECO:0000313" key="4">
    <source>
        <dbReference type="Proteomes" id="UP001194696"/>
    </source>
</evidence>
<sequence length="189" mass="18685">MRSTILLVTAALLAFTSTTAAQANQAFCTTCIVTASIRASPLCDGLQNQAPPTSGSLTLQQKTCYCGLASAPDSSWIQPCVGPTSCDPTTVAMVLQTYANLKSVACEGMPAPAPATPATAAGGNSTTASNTTAPSTTATPPPLTVLPPVSPANTFPSPQQPGNAAPSSTASPKVAVSLAAIAVAVAVLL</sequence>
<gene>
    <name evidence="3" type="ORF">BGZ96_006387</name>
</gene>
<feature type="region of interest" description="Disordered" evidence="1">
    <location>
        <begin position="115"/>
        <end position="170"/>
    </location>
</feature>